<dbReference type="RefSeq" id="WP_119054320.1">
    <property type="nucleotide sequence ID" value="NZ_CP032157.1"/>
</dbReference>
<name>A0A3B7MWH2_9BACT</name>
<dbReference type="OrthoDB" id="647355at2"/>
<evidence type="ECO:0000313" key="2">
    <source>
        <dbReference type="Proteomes" id="UP000263900"/>
    </source>
</evidence>
<gene>
    <name evidence="1" type="ORF">D3H65_32645</name>
</gene>
<organism evidence="1 2">
    <name type="scientific">Paraflavitalea soli</name>
    <dbReference type="NCBI Taxonomy" id="2315862"/>
    <lineage>
        <taxon>Bacteria</taxon>
        <taxon>Pseudomonadati</taxon>
        <taxon>Bacteroidota</taxon>
        <taxon>Chitinophagia</taxon>
        <taxon>Chitinophagales</taxon>
        <taxon>Chitinophagaceae</taxon>
        <taxon>Paraflavitalea</taxon>
    </lineage>
</organism>
<reference evidence="1 2" key="1">
    <citation type="submission" date="2018-09" db="EMBL/GenBank/DDBJ databases">
        <title>Genome sequencing of strain 6GH32-13.</title>
        <authorList>
            <person name="Weon H.-Y."/>
            <person name="Heo J."/>
            <person name="Kwon S.-W."/>
        </authorList>
    </citation>
    <scope>NUCLEOTIDE SEQUENCE [LARGE SCALE GENOMIC DNA]</scope>
    <source>
        <strain evidence="1 2">5GH32-13</strain>
    </source>
</reference>
<dbReference type="Proteomes" id="UP000263900">
    <property type="component" value="Chromosome"/>
</dbReference>
<evidence type="ECO:0000313" key="1">
    <source>
        <dbReference type="EMBL" id="AXY78448.1"/>
    </source>
</evidence>
<proteinExistence type="predicted"/>
<protein>
    <submittedName>
        <fullName evidence="1">Uncharacterized protein</fullName>
    </submittedName>
</protein>
<dbReference type="KEGG" id="pseg:D3H65_32645"/>
<dbReference type="EMBL" id="CP032157">
    <property type="protein sequence ID" value="AXY78448.1"/>
    <property type="molecule type" value="Genomic_DNA"/>
</dbReference>
<accession>A0A3B7MWH2</accession>
<dbReference type="AlphaFoldDB" id="A0A3B7MWH2"/>
<sequence>MKTTIGLLGMLLCLYSCKEKKDKAASINDVEEIAIPAGMEGLDKWFTAWELTSTRKFALLPVPAPAILLYDDKHVYTISAVSAPDSAVPYTGPAFFDQQLPWKRGPHHDTLTIPDGKKVPVGLMSFAASDSSGHPFFVMAAPGFWKAAGVESKELGLDNLLTAVFLHEFSHTRQQAGMGAMVDSIEKTHSFKDPELSDDIVQHTFQNDSNYVRSFRAEVSKFYEAAFAGDKEKTKQLTREALLLLKKRQSTYFIKEHAVLKPLDDIFLTMEGLGQFAGFYWLQDPSGANIPFEKAVEGMRRKRNQWSQEEGLAMFLVLDKLTKPNWSNDLFGEHPKNIIALLEAAVQ</sequence>
<keyword evidence="2" id="KW-1185">Reference proteome</keyword>